<feature type="transmembrane region" description="Helical" evidence="7">
    <location>
        <begin position="138"/>
        <end position="154"/>
    </location>
</feature>
<keyword evidence="2" id="KW-1003">Cell membrane</keyword>
<evidence type="ECO:0000256" key="1">
    <source>
        <dbReference type="ARBA" id="ARBA00004651"/>
    </source>
</evidence>
<keyword evidence="3 9" id="KW-0808">Transferase</keyword>
<feature type="transmembrane region" description="Helical" evidence="7">
    <location>
        <begin position="174"/>
        <end position="198"/>
    </location>
</feature>
<sequence>MLRRLNIFKWIGYLFAPIEQNGAFFVFMFVLGWLCTQVEIPLHVNGAEPYELSALELFFDLYIVCVVLTLIPRKVRIWVKALLYILFYGVAIADMYCYVRFESTLTPTMLMLVGETNSQEAGEFLAGYLSWDVLTSKVGYILLILLAHILWTLLRRGLCRLRKRLILPVLNPGVTNFLSTALRCALGIGVAVLMYHAYDECWTNKEAIHRLMTKKTIGEVEHQLTLKPKAELYLPIYRLVFSLYANSLASHQLETLVSVKDKVVVDSCSFRVPNIILVIGESYNKHHSQLYGYKMPTTPRQLALAKEGSLIPFTDVVAPWNLTSYVFKQIMSLYTVGDPGDWCDYPLFPEVFRQAGYHVTFITNQFLPEADEAVYDFSGGFFLNHPELSKAQFDTRNTKLFRFDEGVLDEYERLKKENTEHNLVILHLMGSHLMYKSRYPQATRKHLRAAMYDRPDLSNKQKLILADYDNSVLYNDSVVAEVTRKFADKDALVIYMPDHAEEIFNGRPYIYGRMHAAAIDYRLAREEFEIPFWIWGSPKYIENHPYGWQAIKDAKDRPLMTDRLAHLLLYLGGISCKYYHDSCNVISPDYDTRRPRILKGVTDYDQLKKK</sequence>
<dbReference type="Gene3D" id="3.40.720.10">
    <property type="entry name" value="Alkaline Phosphatase, subunit A"/>
    <property type="match status" value="1"/>
</dbReference>
<evidence type="ECO:0000313" key="9">
    <source>
        <dbReference type="EMBL" id="SEV99231.1"/>
    </source>
</evidence>
<dbReference type="PANTHER" id="PTHR30443:SF2">
    <property type="entry name" value="PHOSPHOETHANOLAMINE TRANSFERASE EPTC"/>
    <property type="match status" value="1"/>
</dbReference>
<dbReference type="EMBL" id="FOIQ01000002">
    <property type="protein sequence ID" value="SEV99231.1"/>
    <property type="molecule type" value="Genomic_DNA"/>
</dbReference>
<keyword evidence="4 7" id="KW-0812">Transmembrane</keyword>
<dbReference type="RefSeq" id="WP_091915265.1">
    <property type="nucleotide sequence ID" value="NZ_FOIQ01000002.1"/>
</dbReference>
<feature type="transmembrane region" description="Helical" evidence="7">
    <location>
        <begin position="12"/>
        <end position="34"/>
    </location>
</feature>
<reference evidence="9 10" key="1">
    <citation type="submission" date="2016-10" db="EMBL/GenBank/DDBJ databases">
        <authorList>
            <person name="de Groot N.N."/>
        </authorList>
    </citation>
    <scope>NUCLEOTIDE SEQUENCE [LARGE SCALE GENOMIC DNA]</scope>
    <source>
        <strain evidence="9 10">TC2-24</strain>
    </source>
</reference>
<evidence type="ECO:0000256" key="7">
    <source>
        <dbReference type="SAM" id="Phobius"/>
    </source>
</evidence>
<dbReference type="InterPro" id="IPR058130">
    <property type="entry name" value="PEA_transf_C"/>
</dbReference>
<evidence type="ECO:0000313" key="10">
    <source>
        <dbReference type="Proteomes" id="UP000199373"/>
    </source>
</evidence>
<evidence type="ECO:0000256" key="6">
    <source>
        <dbReference type="ARBA" id="ARBA00023136"/>
    </source>
</evidence>
<dbReference type="GO" id="GO:0005886">
    <property type="term" value="C:plasma membrane"/>
    <property type="evidence" value="ECO:0007669"/>
    <property type="project" value="UniProtKB-SubCell"/>
</dbReference>
<comment type="subcellular location">
    <subcellularLocation>
        <location evidence="1">Cell membrane</location>
        <topology evidence="1">Multi-pass membrane protein</topology>
    </subcellularLocation>
</comment>
<keyword evidence="6 7" id="KW-0472">Membrane</keyword>
<evidence type="ECO:0000259" key="8">
    <source>
        <dbReference type="Pfam" id="PF00884"/>
    </source>
</evidence>
<evidence type="ECO:0000256" key="5">
    <source>
        <dbReference type="ARBA" id="ARBA00022989"/>
    </source>
</evidence>
<feature type="transmembrane region" description="Helical" evidence="7">
    <location>
        <begin position="83"/>
        <end position="101"/>
    </location>
</feature>
<dbReference type="CDD" id="cd16017">
    <property type="entry name" value="LptA"/>
    <property type="match status" value="1"/>
</dbReference>
<dbReference type="GO" id="GO:0009244">
    <property type="term" value="P:lipopolysaccharide core region biosynthetic process"/>
    <property type="evidence" value="ECO:0007669"/>
    <property type="project" value="TreeGrafter"/>
</dbReference>
<dbReference type="Proteomes" id="UP000199373">
    <property type="component" value="Unassembled WGS sequence"/>
</dbReference>
<evidence type="ECO:0000256" key="2">
    <source>
        <dbReference type="ARBA" id="ARBA00022475"/>
    </source>
</evidence>
<protein>
    <submittedName>
        <fullName evidence="9">Heptose-I-phosphate ethanolaminephosphotransferase</fullName>
    </submittedName>
</protein>
<dbReference type="Pfam" id="PF00884">
    <property type="entry name" value="Sulfatase"/>
    <property type="match status" value="1"/>
</dbReference>
<evidence type="ECO:0000256" key="4">
    <source>
        <dbReference type="ARBA" id="ARBA00022692"/>
    </source>
</evidence>
<dbReference type="InterPro" id="IPR017850">
    <property type="entry name" value="Alkaline_phosphatase_core_sf"/>
</dbReference>
<dbReference type="InterPro" id="IPR040423">
    <property type="entry name" value="PEA_transferase"/>
</dbReference>
<keyword evidence="5 7" id="KW-1133">Transmembrane helix</keyword>
<evidence type="ECO:0000256" key="3">
    <source>
        <dbReference type="ARBA" id="ARBA00022679"/>
    </source>
</evidence>
<dbReference type="GO" id="GO:0016776">
    <property type="term" value="F:phosphotransferase activity, phosphate group as acceptor"/>
    <property type="evidence" value="ECO:0007669"/>
    <property type="project" value="TreeGrafter"/>
</dbReference>
<name>A0A1I0NCV9_9BACT</name>
<gene>
    <name evidence="9" type="ORF">SAMN04487850_1151</name>
</gene>
<keyword evidence="10" id="KW-1185">Reference proteome</keyword>
<proteinExistence type="predicted"/>
<feature type="transmembrane region" description="Helical" evidence="7">
    <location>
        <begin position="54"/>
        <end position="71"/>
    </location>
</feature>
<organism evidence="9 10">
    <name type="scientific">Prevotella aff. ruminicola Tc2-24</name>
    <dbReference type="NCBI Taxonomy" id="81582"/>
    <lineage>
        <taxon>Bacteria</taxon>
        <taxon>Pseudomonadati</taxon>
        <taxon>Bacteroidota</taxon>
        <taxon>Bacteroidia</taxon>
        <taxon>Bacteroidales</taxon>
        <taxon>Prevotellaceae</taxon>
        <taxon>Prevotella</taxon>
    </lineage>
</organism>
<dbReference type="AlphaFoldDB" id="A0A1I0NCV9"/>
<accession>A0A1I0NCV9</accession>
<feature type="domain" description="Sulfatase N-terminal" evidence="8">
    <location>
        <begin position="273"/>
        <end position="540"/>
    </location>
</feature>
<dbReference type="PANTHER" id="PTHR30443">
    <property type="entry name" value="INNER MEMBRANE PROTEIN"/>
    <property type="match status" value="1"/>
</dbReference>
<dbReference type="SUPFAM" id="SSF53649">
    <property type="entry name" value="Alkaline phosphatase-like"/>
    <property type="match status" value="1"/>
</dbReference>
<dbReference type="InterPro" id="IPR000917">
    <property type="entry name" value="Sulfatase_N"/>
</dbReference>